<sequence>MRPDIEDRDYMYRLMISQLFYDGQQQIALSLASSIGCSANPPAPCDKLFRLISMAKQFDKAEQQEEENGLQFDANSAGLALKFDADIVPESPETCMYETTAHKASCRSAAFNSDDTTMPVATRTQKREQEPEPKNLMDRNLDEEHTTQSEISKSGSFEEIEPDDEQWSTSERRTVSRSSTIERLTSGCTAEKDAARRVLQAVGRSFHPHCFTCSVCHKCLDGIVLIGSGKTIRVVALGNDYHLECYSCEGCKKQLGDDYNERCHPLNGHLLCANCHKLWKTTGGAPTTDL</sequence>
<feature type="domain" description="LIM zinc-binding" evidence="6">
    <location>
        <begin position="214"/>
        <end position="282"/>
    </location>
</feature>
<dbReference type="AlphaFoldDB" id="A0AAF3EVI9"/>
<accession>A0AAF3EVI9</accession>
<evidence type="ECO:0000259" key="6">
    <source>
        <dbReference type="PROSITE" id="PS50023"/>
    </source>
</evidence>
<dbReference type="InterPro" id="IPR032028">
    <property type="entry name" value="CSTF1_dimer"/>
</dbReference>
<keyword evidence="7" id="KW-1185">Reference proteome</keyword>
<dbReference type="Pfam" id="PF00412">
    <property type="entry name" value="LIM"/>
    <property type="match status" value="2"/>
</dbReference>
<proteinExistence type="predicted"/>
<protein>
    <recommendedName>
        <fullName evidence="6">LIM zinc-binding domain-containing protein</fullName>
    </recommendedName>
</protein>
<dbReference type="PROSITE" id="PS50023">
    <property type="entry name" value="LIM_DOMAIN_2"/>
    <property type="match status" value="1"/>
</dbReference>
<dbReference type="SMART" id="SM00132">
    <property type="entry name" value="LIM"/>
    <property type="match status" value="1"/>
</dbReference>
<reference evidence="8" key="1">
    <citation type="submission" date="2024-02" db="UniProtKB">
        <authorList>
            <consortium name="WormBaseParasite"/>
        </authorList>
    </citation>
    <scope>IDENTIFICATION</scope>
</reference>
<evidence type="ECO:0000256" key="5">
    <source>
        <dbReference type="SAM" id="MobiDB-lite"/>
    </source>
</evidence>
<dbReference type="InterPro" id="IPR038184">
    <property type="entry name" value="CSTF1_dimer_sf"/>
</dbReference>
<evidence type="ECO:0000256" key="3">
    <source>
        <dbReference type="ARBA" id="ARBA00023038"/>
    </source>
</evidence>
<dbReference type="PANTHER" id="PTHR24219:SF4">
    <property type="entry name" value="LIM DOMAIN-CONTAINING PROTEIN JUB"/>
    <property type="match status" value="1"/>
</dbReference>
<dbReference type="GO" id="GO:0005634">
    <property type="term" value="C:nucleus"/>
    <property type="evidence" value="ECO:0007669"/>
    <property type="project" value="TreeGrafter"/>
</dbReference>
<dbReference type="GO" id="GO:0005667">
    <property type="term" value="C:transcription regulator complex"/>
    <property type="evidence" value="ECO:0007669"/>
    <property type="project" value="TreeGrafter"/>
</dbReference>
<keyword evidence="1 4" id="KW-0479">Metal-binding</keyword>
<dbReference type="WBParaSite" id="MBELARI_LOCUS18219">
    <property type="protein sequence ID" value="MBELARI_LOCUS18219"/>
    <property type="gene ID" value="MBELARI_LOCUS18219"/>
</dbReference>
<dbReference type="InterPro" id="IPR047172">
    <property type="entry name" value="Ajuba-like"/>
</dbReference>
<dbReference type="GO" id="GO:0003714">
    <property type="term" value="F:transcription corepressor activity"/>
    <property type="evidence" value="ECO:0007669"/>
    <property type="project" value="TreeGrafter"/>
</dbReference>
<dbReference type="GO" id="GO:0005912">
    <property type="term" value="C:adherens junction"/>
    <property type="evidence" value="ECO:0007669"/>
    <property type="project" value="TreeGrafter"/>
</dbReference>
<feature type="compositionally biased region" description="Basic and acidic residues" evidence="5">
    <location>
        <begin position="125"/>
        <end position="147"/>
    </location>
</feature>
<evidence type="ECO:0000313" key="7">
    <source>
        <dbReference type="Proteomes" id="UP000887575"/>
    </source>
</evidence>
<dbReference type="Gene3D" id="2.10.110.10">
    <property type="entry name" value="Cysteine Rich Protein"/>
    <property type="match status" value="2"/>
</dbReference>
<feature type="region of interest" description="Disordered" evidence="5">
    <location>
        <begin position="108"/>
        <end position="178"/>
    </location>
</feature>
<dbReference type="GO" id="GO:0000932">
    <property type="term" value="C:P-body"/>
    <property type="evidence" value="ECO:0007669"/>
    <property type="project" value="TreeGrafter"/>
</dbReference>
<name>A0AAF3EVI9_9BILA</name>
<keyword evidence="2 4" id="KW-0862">Zinc</keyword>
<evidence type="ECO:0000256" key="2">
    <source>
        <dbReference type="ARBA" id="ARBA00022833"/>
    </source>
</evidence>
<evidence type="ECO:0000256" key="1">
    <source>
        <dbReference type="ARBA" id="ARBA00022723"/>
    </source>
</evidence>
<dbReference type="Pfam" id="PF16699">
    <property type="entry name" value="CSTF1_dimer"/>
    <property type="match status" value="1"/>
</dbReference>
<dbReference type="FunFam" id="1.20.960.50:FF:000001">
    <property type="entry name" value="Cleavage stimulation factor subunit 1"/>
    <property type="match status" value="1"/>
</dbReference>
<dbReference type="PANTHER" id="PTHR24219">
    <property type="entry name" value="LIM DOMAIN-CONTAINING PROTEIN JUB"/>
    <property type="match status" value="1"/>
</dbReference>
<dbReference type="GO" id="GO:0007010">
    <property type="term" value="P:cytoskeleton organization"/>
    <property type="evidence" value="ECO:0007669"/>
    <property type="project" value="TreeGrafter"/>
</dbReference>
<dbReference type="Proteomes" id="UP000887575">
    <property type="component" value="Unassembled WGS sequence"/>
</dbReference>
<dbReference type="Gene3D" id="1.20.960.50">
    <property type="entry name" value="Cleavage stimulation factor subunit 1, dimerisation domain"/>
    <property type="match status" value="1"/>
</dbReference>
<dbReference type="GO" id="GO:0035331">
    <property type="term" value="P:negative regulation of hippo signaling"/>
    <property type="evidence" value="ECO:0007669"/>
    <property type="project" value="TreeGrafter"/>
</dbReference>
<evidence type="ECO:0000313" key="8">
    <source>
        <dbReference type="WBParaSite" id="MBELARI_LOCUS18219"/>
    </source>
</evidence>
<organism evidence="7 8">
    <name type="scientific">Mesorhabditis belari</name>
    <dbReference type="NCBI Taxonomy" id="2138241"/>
    <lineage>
        <taxon>Eukaryota</taxon>
        <taxon>Metazoa</taxon>
        <taxon>Ecdysozoa</taxon>
        <taxon>Nematoda</taxon>
        <taxon>Chromadorea</taxon>
        <taxon>Rhabditida</taxon>
        <taxon>Rhabditina</taxon>
        <taxon>Rhabditomorpha</taxon>
        <taxon>Rhabditoidea</taxon>
        <taxon>Rhabditidae</taxon>
        <taxon>Mesorhabditinae</taxon>
        <taxon>Mesorhabditis</taxon>
    </lineage>
</organism>
<dbReference type="InterPro" id="IPR001781">
    <property type="entry name" value="Znf_LIM"/>
</dbReference>
<dbReference type="GO" id="GO:0046872">
    <property type="term" value="F:metal ion binding"/>
    <property type="evidence" value="ECO:0007669"/>
    <property type="project" value="UniProtKB-KW"/>
</dbReference>
<dbReference type="GO" id="GO:0001666">
    <property type="term" value="P:response to hypoxia"/>
    <property type="evidence" value="ECO:0007669"/>
    <property type="project" value="TreeGrafter"/>
</dbReference>
<keyword evidence="3 4" id="KW-0440">LIM domain</keyword>
<dbReference type="PROSITE" id="PS00478">
    <property type="entry name" value="LIM_DOMAIN_1"/>
    <property type="match status" value="1"/>
</dbReference>
<evidence type="ECO:0000256" key="4">
    <source>
        <dbReference type="PROSITE-ProRule" id="PRU00125"/>
    </source>
</evidence>